<protein>
    <submittedName>
        <fullName evidence="1">Uncharacterized protein</fullName>
    </submittedName>
</protein>
<gene>
    <name evidence="1" type="ORF">Vadar_002449</name>
</gene>
<dbReference type="Proteomes" id="UP000828048">
    <property type="component" value="Chromosome 11"/>
</dbReference>
<organism evidence="1 2">
    <name type="scientific">Vaccinium darrowii</name>
    <dbReference type="NCBI Taxonomy" id="229202"/>
    <lineage>
        <taxon>Eukaryota</taxon>
        <taxon>Viridiplantae</taxon>
        <taxon>Streptophyta</taxon>
        <taxon>Embryophyta</taxon>
        <taxon>Tracheophyta</taxon>
        <taxon>Spermatophyta</taxon>
        <taxon>Magnoliopsida</taxon>
        <taxon>eudicotyledons</taxon>
        <taxon>Gunneridae</taxon>
        <taxon>Pentapetalae</taxon>
        <taxon>asterids</taxon>
        <taxon>Ericales</taxon>
        <taxon>Ericaceae</taxon>
        <taxon>Vaccinioideae</taxon>
        <taxon>Vaccinieae</taxon>
        <taxon>Vaccinium</taxon>
    </lineage>
</organism>
<reference evidence="1 2" key="1">
    <citation type="journal article" date="2021" name="Hortic Res">
        <title>High-quality reference genome and annotation aids understanding of berry development for evergreen blueberry (Vaccinium darrowii).</title>
        <authorList>
            <person name="Yu J."/>
            <person name="Hulse-Kemp A.M."/>
            <person name="Babiker E."/>
            <person name="Staton M."/>
        </authorList>
    </citation>
    <scope>NUCLEOTIDE SEQUENCE [LARGE SCALE GENOMIC DNA]</scope>
    <source>
        <strain evidence="2">cv. NJ 8807/NJ 8810</strain>
        <tissue evidence="1">Young leaf</tissue>
    </source>
</reference>
<sequence length="600" mass="69137">METKNKRNALEKIRRRLQFSNSCYVDPVGLSGGLALWWKEEVDVEVRFKSKNILRCIITWPSSSNRWLGTFIYAPPVWQQRVDFWNYLRSIHAENQLPWLCVGDFNEVGSIWEKQGGEACKRSRVERFQQLLSDCEMMDLEFKGPAYTWSNNQGWAGNIRERLDRAVANIEWRSLYPYAQVFHDLLLGSDHCPLIINVCIPLKKVPYQFKFESMWCTSDECGEVISGAWGIEHRGSAMFNLFQKLKKCREALMPWSRKKFGNNKKRVKDLKAQLGIVQQKAFSEENFIQERALKEELEITLLREEMYQHQRSRLNWIMYGDKNTSFFHATVIQRRQRNQLSKIKDSEGNWISEENEINEHLYDYFSSLFKSSGSRNFDSVLQKVDCCITDEMNRGLTRMVTEEEVKEATFQLGSLKAPGPDGFQETPKVQMDNPPIQEDNSNWRAPDKGKFKVNCDVALPPNGKEGKVAVILRDWKGKILDGFAKQITAASSLKGELLAIRAACEMVFSLGLKEVEVESDNKQAILLSVSESVPPWEVRAVVLDIRHLAVKGAISFRWTRREANKAAHEVAALALRNLLPCNWIVYPPSLFSVLCKDVSL</sequence>
<keyword evidence="2" id="KW-1185">Reference proteome</keyword>
<accession>A0ACB7YJA0</accession>
<name>A0ACB7YJA0_9ERIC</name>
<proteinExistence type="predicted"/>
<dbReference type="EMBL" id="CM037161">
    <property type="protein sequence ID" value="KAH7853442.1"/>
    <property type="molecule type" value="Genomic_DNA"/>
</dbReference>
<evidence type="ECO:0000313" key="1">
    <source>
        <dbReference type="EMBL" id="KAH7853442.1"/>
    </source>
</evidence>
<comment type="caution">
    <text evidence="1">The sequence shown here is derived from an EMBL/GenBank/DDBJ whole genome shotgun (WGS) entry which is preliminary data.</text>
</comment>
<evidence type="ECO:0000313" key="2">
    <source>
        <dbReference type="Proteomes" id="UP000828048"/>
    </source>
</evidence>